<name>A0A1W6MHZ1_9FLAO</name>
<dbReference type="PROSITE" id="PS51257">
    <property type="entry name" value="PROKAR_LIPOPROTEIN"/>
    <property type="match status" value="1"/>
</dbReference>
<dbReference type="STRING" id="331648.BST97_03240"/>
<evidence type="ECO:0000313" key="2">
    <source>
        <dbReference type="EMBL" id="ARN77089.1"/>
    </source>
</evidence>
<dbReference type="RefSeq" id="WP_085765890.1">
    <property type="nucleotide sequence ID" value="NZ_CP019344.1"/>
</dbReference>
<dbReference type="InterPro" id="IPR025347">
    <property type="entry name" value="DUF4251"/>
</dbReference>
<dbReference type="OrthoDB" id="1448121at2"/>
<dbReference type="AlphaFoldDB" id="A0A1W6MHZ1"/>
<keyword evidence="1" id="KW-0732">Signal</keyword>
<gene>
    <name evidence="2" type="ORF">BST97_03240</name>
</gene>
<protein>
    <recommendedName>
        <fullName evidence="4">DUF4251 domain-containing protein</fullName>
    </recommendedName>
</protein>
<dbReference type="EMBL" id="CP019344">
    <property type="protein sequence ID" value="ARN77089.1"/>
    <property type="molecule type" value="Genomic_DNA"/>
</dbReference>
<keyword evidence="3" id="KW-1185">Reference proteome</keyword>
<dbReference type="Pfam" id="PF14059">
    <property type="entry name" value="DUF4251"/>
    <property type="match status" value="1"/>
</dbReference>
<feature type="signal peptide" evidence="1">
    <location>
        <begin position="1"/>
        <end position="17"/>
    </location>
</feature>
<organism evidence="2 3">
    <name type="scientific">Nonlabens spongiae</name>
    <dbReference type="NCBI Taxonomy" id="331648"/>
    <lineage>
        <taxon>Bacteria</taxon>
        <taxon>Pseudomonadati</taxon>
        <taxon>Bacteroidota</taxon>
        <taxon>Flavobacteriia</taxon>
        <taxon>Flavobacteriales</taxon>
        <taxon>Flavobacteriaceae</taxon>
        <taxon>Nonlabens</taxon>
    </lineage>
</organism>
<accession>A0A1W6MHZ1</accession>
<dbReference type="Gene3D" id="2.40.128.410">
    <property type="match status" value="1"/>
</dbReference>
<evidence type="ECO:0000313" key="3">
    <source>
        <dbReference type="Proteomes" id="UP000193431"/>
    </source>
</evidence>
<reference evidence="2 3" key="1">
    <citation type="submission" date="2016-11" db="EMBL/GenBank/DDBJ databases">
        <title>Trade-off between light-utilization and light-protection in marine flavobacteria.</title>
        <authorList>
            <person name="Kumagai Y."/>
        </authorList>
    </citation>
    <scope>NUCLEOTIDE SEQUENCE [LARGE SCALE GENOMIC DNA]</scope>
    <source>
        <strain evidence="2 3">JCM 13191</strain>
    </source>
</reference>
<sequence length="191" mass="20955">MSKLKFLSALIIFGMVAACSSSKDPLVTADTLNKIENLANERNFVVEFNTAYPQNTAASQQVLNSFLIQNGNSAGRIDIAGDGAKLTVDGETSTADLPFFGERRVGGSYGGTENVGIEFYQATMKDYKVLRQGEKVTVTYGVSNSENDYFDVRMDIYSKYNVRALIISTKKTNMQYDGSFRAVLDTASDEN</sequence>
<dbReference type="Proteomes" id="UP000193431">
    <property type="component" value="Chromosome"/>
</dbReference>
<evidence type="ECO:0008006" key="4">
    <source>
        <dbReference type="Google" id="ProtNLM"/>
    </source>
</evidence>
<proteinExistence type="predicted"/>
<evidence type="ECO:0000256" key="1">
    <source>
        <dbReference type="SAM" id="SignalP"/>
    </source>
</evidence>
<feature type="chain" id="PRO_5012213265" description="DUF4251 domain-containing protein" evidence="1">
    <location>
        <begin position="18"/>
        <end position="191"/>
    </location>
</feature>